<protein>
    <submittedName>
        <fullName evidence="2">Uncharacterized protein</fullName>
    </submittedName>
</protein>
<organism evidence="2">
    <name type="scientific">Zea mays</name>
    <name type="common">Maize</name>
    <dbReference type="NCBI Taxonomy" id="4577"/>
    <lineage>
        <taxon>Eukaryota</taxon>
        <taxon>Viridiplantae</taxon>
        <taxon>Streptophyta</taxon>
        <taxon>Embryophyta</taxon>
        <taxon>Tracheophyta</taxon>
        <taxon>Spermatophyta</taxon>
        <taxon>Magnoliopsida</taxon>
        <taxon>Liliopsida</taxon>
        <taxon>Poales</taxon>
        <taxon>Poaceae</taxon>
        <taxon>PACMAD clade</taxon>
        <taxon>Panicoideae</taxon>
        <taxon>Andropogonodae</taxon>
        <taxon>Andropogoneae</taxon>
        <taxon>Tripsacinae</taxon>
        <taxon>Zea</taxon>
    </lineage>
</organism>
<feature type="non-terminal residue" evidence="2">
    <location>
        <position position="90"/>
    </location>
</feature>
<feature type="compositionally biased region" description="Basic and acidic residues" evidence="1">
    <location>
        <begin position="7"/>
        <end position="17"/>
    </location>
</feature>
<dbReference type="EMBL" id="CM007647">
    <property type="protein sequence ID" value="ONM05624.1"/>
    <property type="molecule type" value="Genomic_DNA"/>
</dbReference>
<feature type="region of interest" description="Disordered" evidence="1">
    <location>
        <begin position="1"/>
        <end position="43"/>
    </location>
</feature>
<sequence length="90" mass="9607">MNINASHTEDASKEAGAKKGGSMEGELAEGVQRSSRLESNDEMKIADKATARAMAKDAFINKGVELGSSINDAVENLNLIKSLELSRKNL</sequence>
<name>A0A1D6KSI5_MAIZE</name>
<proteinExistence type="predicted"/>
<accession>A0A1D6KSI5</accession>
<reference evidence="2" key="1">
    <citation type="submission" date="2015-12" db="EMBL/GenBank/DDBJ databases">
        <title>Update maize B73 reference genome by single molecule sequencing technologies.</title>
        <authorList>
            <consortium name="Maize Genome Sequencing Project"/>
            <person name="Ware D."/>
        </authorList>
    </citation>
    <scope>NUCLEOTIDE SEQUENCE [LARGE SCALE GENOMIC DNA]</scope>
    <source>
        <tissue evidence="2">Seedling</tissue>
    </source>
</reference>
<evidence type="ECO:0000256" key="1">
    <source>
        <dbReference type="SAM" id="MobiDB-lite"/>
    </source>
</evidence>
<evidence type="ECO:0000313" key="2">
    <source>
        <dbReference type="EMBL" id="ONM05624.1"/>
    </source>
</evidence>
<gene>
    <name evidence="2" type="ORF">ZEAMMB73_Zm00001d032639</name>
</gene>
<dbReference type="InParanoid" id="A0A1D6KSI5"/>
<dbReference type="AlphaFoldDB" id="A0A1D6KSI5"/>